<accession>A0ABW6CQH8</accession>
<keyword evidence="2 3" id="KW-0408">Iron</keyword>
<dbReference type="Proteomes" id="UP001598130">
    <property type="component" value="Unassembled WGS sequence"/>
</dbReference>
<organism evidence="5 6">
    <name type="scientific">Phenylobacterium ferrooxidans</name>
    <dbReference type="NCBI Taxonomy" id="2982689"/>
    <lineage>
        <taxon>Bacteria</taxon>
        <taxon>Pseudomonadati</taxon>
        <taxon>Pseudomonadota</taxon>
        <taxon>Alphaproteobacteria</taxon>
        <taxon>Caulobacterales</taxon>
        <taxon>Caulobacteraceae</taxon>
        <taxon>Phenylobacterium</taxon>
    </lineage>
</organism>
<keyword evidence="3" id="KW-0349">Heme</keyword>
<evidence type="ECO:0000256" key="1">
    <source>
        <dbReference type="ARBA" id="ARBA00022723"/>
    </source>
</evidence>
<comment type="caution">
    <text evidence="5">The sequence shown here is derived from an EMBL/GenBank/DDBJ whole genome shotgun (WGS) entry which is preliminary data.</text>
</comment>
<protein>
    <recommendedName>
        <fullName evidence="4">Cytochrome c domain-containing protein</fullName>
    </recommendedName>
</protein>
<evidence type="ECO:0000313" key="5">
    <source>
        <dbReference type="EMBL" id="MFD3265084.1"/>
    </source>
</evidence>
<keyword evidence="6" id="KW-1185">Reference proteome</keyword>
<proteinExistence type="predicted"/>
<evidence type="ECO:0000256" key="3">
    <source>
        <dbReference type="PROSITE-ProRule" id="PRU00433"/>
    </source>
</evidence>
<evidence type="ECO:0000259" key="4">
    <source>
        <dbReference type="PROSITE" id="PS51007"/>
    </source>
</evidence>
<evidence type="ECO:0000256" key="2">
    <source>
        <dbReference type="ARBA" id="ARBA00023004"/>
    </source>
</evidence>
<dbReference type="EMBL" id="JAOTJD010000026">
    <property type="protein sequence ID" value="MFD3265084.1"/>
    <property type="molecule type" value="Genomic_DNA"/>
</dbReference>
<feature type="domain" description="Cytochrome c" evidence="4">
    <location>
        <begin position="43"/>
        <end position="165"/>
    </location>
</feature>
<name>A0ABW6CQH8_9CAUL</name>
<dbReference type="RefSeq" id="WP_377370572.1">
    <property type="nucleotide sequence ID" value="NZ_JAOTJD010000026.1"/>
</dbReference>
<gene>
    <name evidence="5" type="ORF">OCL97_14075</name>
</gene>
<dbReference type="PROSITE" id="PS51007">
    <property type="entry name" value="CYTC"/>
    <property type="match status" value="1"/>
</dbReference>
<sequence>MAQAADAPLRAQAWLAPQADLVRALTTAPPECLSPATGPEARLAVEVGRAAFRTPTVLGGQAARAGLTCETCHRSGRDNPAFLFPGVSGPPGTADVTSSLFSSHRGDGVDDPRPIPDLSGGPSGLKVAPADLPPFIHGLITQEFDGREPPAAVLAGLVAYVRALSPTACPRAGAVPVTVASLMSDARRAIAAADALAARGDRPAAGVMIAAARARLGLIDERYAALPRERRRLRAADARLAKVAQALREDSPDARRRLADWSADSVKLEAALTRREARSLFDPNHLAARLGRRLPGRAS</sequence>
<evidence type="ECO:0000313" key="6">
    <source>
        <dbReference type="Proteomes" id="UP001598130"/>
    </source>
</evidence>
<dbReference type="InterPro" id="IPR009056">
    <property type="entry name" value="Cyt_c-like_dom"/>
</dbReference>
<reference evidence="5 6" key="1">
    <citation type="submission" date="2022-09" db="EMBL/GenBank/DDBJ databases">
        <title>New species of Phenylobacterium.</title>
        <authorList>
            <person name="Mieszkin S."/>
        </authorList>
    </citation>
    <scope>NUCLEOTIDE SEQUENCE [LARGE SCALE GENOMIC DNA]</scope>
    <source>
        <strain evidence="5 6">HK31-G</strain>
    </source>
</reference>
<keyword evidence="1 3" id="KW-0479">Metal-binding</keyword>